<comment type="caution">
    <text evidence="3">The sequence shown here is derived from an EMBL/GenBank/DDBJ whole genome shotgun (WGS) entry which is preliminary data.</text>
</comment>
<dbReference type="EMBL" id="AXCJ01000003">
    <property type="protein sequence ID" value="ETO91516.1"/>
    <property type="molecule type" value="Genomic_DNA"/>
</dbReference>
<evidence type="ECO:0000313" key="3">
    <source>
        <dbReference type="EMBL" id="ETO91516.1"/>
    </source>
</evidence>
<dbReference type="STRING" id="1401685.P857_169"/>
<proteinExistence type="predicted"/>
<evidence type="ECO:0000256" key="2">
    <source>
        <dbReference type="SAM" id="Phobius"/>
    </source>
</evidence>
<organism evidence="3 4">
    <name type="scientific">Candidatus Xenolissoclinum pacificiensis L6</name>
    <dbReference type="NCBI Taxonomy" id="1401685"/>
    <lineage>
        <taxon>Bacteria</taxon>
        <taxon>Pseudomonadati</taxon>
        <taxon>Pseudomonadota</taxon>
        <taxon>Alphaproteobacteria</taxon>
        <taxon>Rickettsiales</taxon>
        <taxon>Anaplasmataceae</taxon>
        <taxon>Candidatus Xenolissoclinum</taxon>
    </lineage>
</organism>
<evidence type="ECO:0000256" key="1">
    <source>
        <dbReference type="SAM" id="Coils"/>
    </source>
</evidence>
<keyword evidence="2" id="KW-1133">Transmembrane helix</keyword>
<feature type="transmembrane region" description="Helical" evidence="2">
    <location>
        <begin position="12"/>
        <end position="31"/>
    </location>
</feature>
<feature type="coiled-coil region" evidence="1">
    <location>
        <begin position="81"/>
        <end position="139"/>
    </location>
</feature>
<keyword evidence="1" id="KW-0175">Coiled coil</keyword>
<keyword evidence="4" id="KW-1185">Reference proteome</keyword>
<evidence type="ECO:0008006" key="5">
    <source>
        <dbReference type="Google" id="ProtNLM"/>
    </source>
</evidence>
<name>W2UZC9_9RICK</name>
<dbReference type="AlphaFoldDB" id="W2UZC9"/>
<keyword evidence="2" id="KW-0812">Transmembrane</keyword>
<sequence>MMKLTEIRAYNIINTFFVIILCGILLHKSFVRYQIFSFNRLIAAEQEEIQPTMTLQDLIDQENEVRANLSTSDGEISGRILESIERRRAEVMELERDMQQKSNVMDLSKDFLATQIQVLTEVRDEIRQLLRSYEDLEENNIRSIVKVYESMKPQEAAMIFDNMSVEELLPIMYRMKEIKLSAIMAKMKIRKAKALTIAFSNQTVEDITAINCSCSL</sequence>
<dbReference type="Proteomes" id="UP000018951">
    <property type="component" value="Unassembled WGS sequence"/>
</dbReference>
<keyword evidence="2" id="KW-0472">Membrane</keyword>
<gene>
    <name evidence="3" type="ORF">P857_169</name>
</gene>
<accession>W2UZC9</accession>
<reference evidence="3 4" key="1">
    <citation type="journal article" date="2013" name="PLoS ONE">
        <title>Bacterial endosymbiosis in a chordate host: long-term co-evolution and conservation of secondary metabolism.</title>
        <authorList>
            <person name="Kwan J.C."/>
            <person name="Schmidt E.W."/>
        </authorList>
    </citation>
    <scope>NUCLEOTIDE SEQUENCE [LARGE SCALE GENOMIC DNA]</scope>
    <source>
        <strain evidence="4">L6</strain>
    </source>
</reference>
<protein>
    <recommendedName>
        <fullName evidence="5">Magnesium transporter MgtE intracellular domain-containing protein</fullName>
    </recommendedName>
</protein>
<evidence type="ECO:0000313" key="4">
    <source>
        <dbReference type="Proteomes" id="UP000018951"/>
    </source>
</evidence>